<dbReference type="SUPFAM" id="SSF54862">
    <property type="entry name" value="4Fe-4S ferredoxins"/>
    <property type="match status" value="1"/>
</dbReference>
<organism evidence="5 6">
    <name type="scientific">Tectimicrobiota bacterium</name>
    <dbReference type="NCBI Taxonomy" id="2528274"/>
    <lineage>
        <taxon>Bacteria</taxon>
        <taxon>Pseudomonadati</taxon>
        <taxon>Nitrospinota/Tectimicrobiota group</taxon>
        <taxon>Candidatus Tectimicrobiota</taxon>
    </lineage>
</organism>
<evidence type="ECO:0000256" key="2">
    <source>
        <dbReference type="ARBA" id="ARBA00023004"/>
    </source>
</evidence>
<evidence type="ECO:0000256" key="1">
    <source>
        <dbReference type="ARBA" id="ARBA00022723"/>
    </source>
</evidence>
<evidence type="ECO:0000313" key="6">
    <source>
        <dbReference type="Proteomes" id="UP000769766"/>
    </source>
</evidence>
<keyword evidence="1" id="KW-0479">Metal-binding</keyword>
<dbReference type="InterPro" id="IPR017900">
    <property type="entry name" value="4Fe4S_Fe_S_CS"/>
</dbReference>
<keyword evidence="3" id="KW-0411">Iron-sulfur</keyword>
<dbReference type="GO" id="GO:0046872">
    <property type="term" value="F:metal ion binding"/>
    <property type="evidence" value="ECO:0007669"/>
    <property type="project" value="UniProtKB-KW"/>
</dbReference>
<feature type="domain" description="4Fe-4S ferredoxin-type" evidence="4">
    <location>
        <begin position="42"/>
        <end position="71"/>
    </location>
</feature>
<dbReference type="PANTHER" id="PTHR43122">
    <property type="entry name" value="FERREDOXIN SUBUNIT OF PYRUVATE:FLAVODOXIN OXIDOREDUCTASE-RELATED"/>
    <property type="match status" value="1"/>
</dbReference>
<gene>
    <name evidence="5" type="ORF">HYY20_06950</name>
</gene>
<dbReference type="PROSITE" id="PS51379">
    <property type="entry name" value="4FE4S_FER_2"/>
    <property type="match status" value="2"/>
</dbReference>
<dbReference type="PROSITE" id="PS00198">
    <property type="entry name" value="4FE4S_FER_1"/>
    <property type="match status" value="2"/>
</dbReference>
<sequence length="76" mass="8224">MAKAEVVIDENLCLGCGYCAEFCPTKSILISPQKFNSQGQLLAEFVGVETCNGCGICAWMCPHFAVEVYKLAATKE</sequence>
<dbReference type="Pfam" id="PF13237">
    <property type="entry name" value="Fer4_10"/>
    <property type="match status" value="1"/>
</dbReference>
<evidence type="ECO:0000313" key="5">
    <source>
        <dbReference type="EMBL" id="MBI2876602.1"/>
    </source>
</evidence>
<feature type="domain" description="4Fe-4S ferredoxin-type" evidence="4">
    <location>
        <begin position="4"/>
        <end position="33"/>
    </location>
</feature>
<dbReference type="EMBL" id="JACPRF010000212">
    <property type="protein sequence ID" value="MBI2876602.1"/>
    <property type="molecule type" value="Genomic_DNA"/>
</dbReference>
<protein>
    <submittedName>
        <fullName evidence="5">4Fe-4S binding protein</fullName>
    </submittedName>
</protein>
<keyword evidence="2" id="KW-0408">Iron</keyword>
<dbReference type="PANTHER" id="PTHR43122:SF1">
    <property type="entry name" value="IRON-SULFUR-BINDING PROTEIN"/>
    <property type="match status" value="1"/>
</dbReference>
<dbReference type="AlphaFoldDB" id="A0A932CP12"/>
<evidence type="ECO:0000256" key="3">
    <source>
        <dbReference type="ARBA" id="ARBA00023014"/>
    </source>
</evidence>
<dbReference type="GO" id="GO:0051536">
    <property type="term" value="F:iron-sulfur cluster binding"/>
    <property type="evidence" value="ECO:0007669"/>
    <property type="project" value="UniProtKB-KW"/>
</dbReference>
<dbReference type="InterPro" id="IPR017896">
    <property type="entry name" value="4Fe4S_Fe-S-bd"/>
</dbReference>
<accession>A0A932CP12</accession>
<reference evidence="5" key="1">
    <citation type="submission" date="2020-07" db="EMBL/GenBank/DDBJ databases">
        <title>Huge and variable diversity of episymbiotic CPR bacteria and DPANN archaea in groundwater ecosystems.</title>
        <authorList>
            <person name="He C.Y."/>
            <person name="Keren R."/>
            <person name="Whittaker M."/>
            <person name="Farag I.F."/>
            <person name="Doudna J."/>
            <person name="Cate J.H.D."/>
            <person name="Banfield J.F."/>
        </authorList>
    </citation>
    <scope>NUCLEOTIDE SEQUENCE</scope>
    <source>
        <strain evidence="5">NC_groundwater_672_Ag_B-0.1um_62_36</strain>
    </source>
</reference>
<dbReference type="Gene3D" id="3.30.70.20">
    <property type="match status" value="1"/>
</dbReference>
<comment type="caution">
    <text evidence="5">The sequence shown here is derived from an EMBL/GenBank/DDBJ whole genome shotgun (WGS) entry which is preliminary data.</text>
</comment>
<dbReference type="Proteomes" id="UP000769766">
    <property type="component" value="Unassembled WGS sequence"/>
</dbReference>
<name>A0A932CP12_UNCTE</name>
<evidence type="ECO:0000259" key="4">
    <source>
        <dbReference type="PROSITE" id="PS51379"/>
    </source>
</evidence>
<proteinExistence type="predicted"/>